<gene>
    <name evidence="2" type="ORF">E1N52_41075</name>
</gene>
<dbReference type="GO" id="GO:0016887">
    <property type="term" value="F:ATP hydrolysis activity"/>
    <property type="evidence" value="ECO:0007669"/>
    <property type="project" value="InterPro"/>
</dbReference>
<accession>A0A4R5L126</accession>
<evidence type="ECO:0000259" key="1">
    <source>
        <dbReference type="Pfam" id="PF13304"/>
    </source>
</evidence>
<evidence type="ECO:0000313" key="2">
    <source>
        <dbReference type="EMBL" id="TDG02176.1"/>
    </source>
</evidence>
<dbReference type="CDD" id="cd00267">
    <property type="entry name" value="ABC_ATPase"/>
    <property type="match status" value="1"/>
</dbReference>
<comment type="caution">
    <text evidence="2">The sequence shown here is derived from an EMBL/GenBank/DDBJ whole genome shotgun (WGS) entry which is preliminary data.</text>
</comment>
<keyword evidence="2" id="KW-0547">Nucleotide-binding</keyword>
<dbReference type="SUPFAM" id="SSF52540">
    <property type="entry name" value="P-loop containing nucleoside triphosphate hydrolases"/>
    <property type="match status" value="1"/>
</dbReference>
<organism evidence="2 3">
    <name type="scientific">Paraburkholderia guartelaensis</name>
    <dbReference type="NCBI Taxonomy" id="2546446"/>
    <lineage>
        <taxon>Bacteria</taxon>
        <taxon>Pseudomonadati</taxon>
        <taxon>Pseudomonadota</taxon>
        <taxon>Betaproteobacteria</taxon>
        <taxon>Burkholderiales</taxon>
        <taxon>Burkholderiaceae</taxon>
        <taxon>Paraburkholderia</taxon>
    </lineage>
</organism>
<dbReference type="GO" id="GO:0005524">
    <property type="term" value="F:ATP binding"/>
    <property type="evidence" value="ECO:0007669"/>
    <property type="project" value="UniProtKB-KW"/>
</dbReference>
<evidence type="ECO:0000313" key="3">
    <source>
        <dbReference type="Proteomes" id="UP000295606"/>
    </source>
</evidence>
<dbReference type="AlphaFoldDB" id="A0A4R5L126"/>
<dbReference type="Pfam" id="PF13304">
    <property type="entry name" value="AAA_21"/>
    <property type="match status" value="1"/>
</dbReference>
<dbReference type="InterPro" id="IPR027417">
    <property type="entry name" value="P-loop_NTPase"/>
</dbReference>
<dbReference type="Gene3D" id="3.40.50.300">
    <property type="entry name" value="P-loop containing nucleotide triphosphate hydrolases"/>
    <property type="match status" value="1"/>
</dbReference>
<name>A0A4R5L126_9BURK</name>
<keyword evidence="2" id="KW-0067">ATP-binding</keyword>
<dbReference type="InterPro" id="IPR003959">
    <property type="entry name" value="ATPase_AAA_core"/>
</dbReference>
<dbReference type="Proteomes" id="UP000295606">
    <property type="component" value="Unassembled WGS sequence"/>
</dbReference>
<feature type="domain" description="ATPase AAA-type core" evidence="1">
    <location>
        <begin position="818"/>
        <end position="927"/>
    </location>
</feature>
<protein>
    <submittedName>
        <fullName evidence="2">ATP-binding protein</fullName>
    </submittedName>
</protein>
<dbReference type="OrthoDB" id="9791620at2"/>
<dbReference type="RefSeq" id="WP_133190633.1">
    <property type="nucleotide sequence ID" value="NZ_SMOD01000073.1"/>
</dbReference>
<dbReference type="NCBIfam" id="NF045780">
    <property type="entry name" value="TrlF_fam_ATP"/>
    <property type="match status" value="1"/>
</dbReference>
<dbReference type="InterPro" id="IPR054787">
    <property type="entry name" value="TrlF_ATPase"/>
</dbReference>
<dbReference type="EMBL" id="SMOD01000073">
    <property type="protein sequence ID" value="TDG02176.1"/>
    <property type="molecule type" value="Genomic_DNA"/>
</dbReference>
<sequence length="991" mass="109178">MMSRGSEWHRWEPHIHGPGTVLNNQFGGGDPWDTYLTALESCSPVIEALAVADYYTTDTYEEVVRRKAAGSLPNVKFLLPNVELRLDIAAKKGFVNVHLLVNPTDLAHVEEIKRFLSRLQFNAFDDRFDCTKADLIRLGKASDSAIRDDRAALVEGATQFKVNFDSLRKAFKESAWANNNILIAIAGGEGDGTSGVRQAADKTIRQELEKFTHVIFASSPAQREFWLGKRTVSLDQMHDRYGGCKPCLHGSDAHDLASIGKPEDDRFSWIKGALTFDSLKQACIDPDGRAYVGREPPTGAMPSQVISDVQIFDAPWAATKVVPLNPGLVAIIGARGSGKTALADMIAAGCEAISEAAWAADGDVSPSFLVRARPLIGEATVKLGWGSGDESDCYLDGRDANDVMAFPRARYLSQQFVEELCSSKGASEGLVREIERVIFEAHAAQGHDGAYSFEELRDQRTTRFRHARRLEDEAIVAMSDRIAEELEKEAIVSSLATQVAAKEKLLAGYAVDQSKLVVKGAEAQVQRHTDLTEAAQAVSTRVNALANQRRTFVAMQDEVKNTRTSKAPEMLRQAMARHPSSGLNQKQWDDFLMVYQGNVDTALADYVAWADAEIIKLNGVAPPEGDPAVPLIRADADLKTIQLAVLKAEMARLEKRISADTVVRNQYTTLSKKIATEKAALQALKTRSDDAKGATERRKTFQQEREVAYGRLFDAVVKEQNALTELYAPLMKRLGAMQGTLKKLSFKVSRIADVARWASVGEDDLIDCRKAGDFYGRGSLENTVRAELLPAWETGTAAEVQTAMSGFIAAHYKALRAQAPLAPAEQEAFRQWSKRFAHWLFSTDHIAVRYEILYDGIDIRKLSPGTRGIVLLLLYLALDDADDRPLIIDQPEENLDPKSVFDELVSLFISAKSKRQVIMVTHNANLVINTDADQVIVANASSPGVGGLPSFTYTAGGLEDAEIRKVVCDILEGGEKAFRERARRLRVRLER</sequence>
<reference evidence="2 3" key="1">
    <citation type="submission" date="2019-03" db="EMBL/GenBank/DDBJ databases">
        <title>Paraburkholderia sp. isolated from native Mimosa gymnas in Guartela State Park, Brazil.</title>
        <authorList>
            <person name="Paulitsch F."/>
            <person name="Hungria M."/>
            <person name="Delamuta J.R.M."/>
            <person name="Ribeiro R.A."/>
            <person name="Dall'Agnol R."/>
            <person name="Silva J.S.B."/>
        </authorList>
    </citation>
    <scope>NUCLEOTIDE SEQUENCE [LARGE SCALE GENOMIC DNA]</scope>
    <source>
        <strain evidence="2 3">CNPSo 3008</strain>
    </source>
</reference>
<proteinExistence type="predicted"/>